<dbReference type="InterPro" id="IPR010982">
    <property type="entry name" value="Lambda_DNA-bd_dom_sf"/>
</dbReference>
<dbReference type="RefSeq" id="WP_183391953.1">
    <property type="nucleotide sequence ID" value="NZ_JACHVY010000002.1"/>
</dbReference>
<feature type="domain" description="HTH lacI-type" evidence="4">
    <location>
        <begin position="4"/>
        <end position="60"/>
    </location>
</feature>
<evidence type="ECO:0000259" key="4">
    <source>
        <dbReference type="PROSITE" id="PS50932"/>
    </source>
</evidence>
<organism evidence="5 6">
    <name type="scientific">Kineococcus radiotolerans</name>
    <dbReference type="NCBI Taxonomy" id="131568"/>
    <lineage>
        <taxon>Bacteria</taxon>
        <taxon>Bacillati</taxon>
        <taxon>Actinomycetota</taxon>
        <taxon>Actinomycetes</taxon>
        <taxon>Kineosporiales</taxon>
        <taxon>Kineosporiaceae</taxon>
        <taxon>Kineococcus</taxon>
    </lineage>
</organism>
<dbReference type="Pfam" id="PF13377">
    <property type="entry name" value="Peripla_BP_3"/>
    <property type="match status" value="1"/>
</dbReference>
<comment type="caution">
    <text evidence="5">The sequence shown here is derived from an EMBL/GenBank/DDBJ whole genome shotgun (WGS) entry which is preliminary data.</text>
</comment>
<dbReference type="SUPFAM" id="SSF53822">
    <property type="entry name" value="Periplasmic binding protein-like I"/>
    <property type="match status" value="1"/>
</dbReference>
<reference evidence="5 6" key="2">
    <citation type="submission" date="2020-08" db="EMBL/GenBank/DDBJ databases">
        <authorList>
            <person name="Partida-Martinez L."/>
            <person name="Huntemann M."/>
            <person name="Clum A."/>
            <person name="Wang J."/>
            <person name="Palaniappan K."/>
            <person name="Ritter S."/>
            <person name="Chen I.-M."/>
            <person name="Stamatis D."/>
            <person name="Reddy T."/>
            <person name="O'Malley R."/>
            <person name="Daum C."/>
            <person name="Shapiro N."/>
            <person name="Ivanova N."/>
            <person name="Kyrpides N."/>
            <person name="Woyke T."/>
        </authorList>
    </citation>
    <scope>NUCLEOTIDE SEQUENCE [LARGE SCALE GENOMIC DNA]</scope>
    <source>
        <strain evidence="5 6">AS2.23</strain>
    </source>
</reference>
<dbReference type="InterPro" id="IPR046335">
    <property type="entry name" value="LacI/GalR-like_sensor"/>
</dbReference>
<dbReference type="PANTHER" id="PTHR30146:SF153">
    <property type="entry name" value="LACTOSE OPERON REPRESSOR"/>
    <property type="match status" value="1"/>
</dbReference>
<dbReference type="AlphaFoldDB" id="A0A7W4XXL3"/>
<dbReference type="Gene3D" id="1.10.260.40">
    <property type="entry name" value="lambda repressor-like DNA-binding domains"/>
    <property type="match status" value="1"/>
</dbReference>
<dbReference type="EMBL" id="JACHVY010000002">
    <property type="protein sequence ID" value="MBB2902073.1"/>
    <property type="molecule type" value="Genomic_DNA"/>
</dbReference>
<dbReference type="CDD" id="cd06267">
    <property type="entry name" value="PBP1_LacI_sugar_binding-like"/>
    <property type="match status" value="1"/>
</dbReference>
<name>A0A7W4XXL3_KINRA</name>
<keyword evidence="3" id="KW-0804">Transcription</keyword>
<protein>
    <submittedName>
        <fullName evidence="5">DNA-binding LacI/PurR family transcriptional regulator</fullName>
    </submittedName>
</protein>
<dbReference type="CDD" id="cd01392">
    <property type="entry name" value="HTH_LacI"/>
    <property type="match status" value="1"/>
</dbReference>
<dbReference type="GO" id="GO:0000976">
    <property type="term" value="F:transcription cis-regulatory region binding"/>
    <property type="evidence" value="ECO:0007669"/>
    <property type="project" value="TreeGrafter"/>
</dbReference>
<dbReference type="SUPFAM" id="SSF47413">
    <property type="entry name" value="lambda repressor-like DNA-binding domains"/>
    <property type="match status" value="1"/>
</dbReference>
<evidence type="ECO:0000313" key="5">
    <source>
        <dbReference type="EMBL" id="MBB2902073.1"/>
    </source>
</evidence>
<evidence type="ECO:0000256" key="2">
    <source>
        <dbReference type="ARBA" id="ARBA00023125"/>
    </source>
</evidence>
<dbReference type="Gene3D" id="3.40.50.2300">
    <property type="match status" value="2"/>
</dbReference>
<evidence type="ECO:0000313" key="6">
    <source>
        <dbReference type="Proteomes" id="UP000533269"/>
    </source>
</evidence>
<evidence type="ECO:0000256" key="3">
    <source>
        <dbReference type="ARBA" id="ARBA00023163"/>
    </source>
</evidence>
<dbReference type="PANTHER" id="PTHR30146">
    <property type="entry name" value="LACI-RELATED TRANSCRIPTIONAL REPRESSOR"/>
    <property type="match status" value="1"/>
</dbReference>
<evidence type="ECO:0000256" key="1">
    <source>
        <dbReference type="ARBA" id="ARBA00023015"/>
    </source>
</evidence>
<dbReference type="InterPro" id="IPR000843">
    <property type="entry name" value="HTH_LacI"/>
</dbReference>
<dbReference type="Pfam" id="PF00356">
    <property type="entry name" value="LacI"/>
    <property type="match status" value="1"/>
</dbReference>
<keyword evidence="2 5" id="KW-0238">DNA-binding</keyword>
<dbReference type="PROSITE" id="PS50932">
    <property type="entry name" value="HTH_LACI_2"/>
    <property type="match status" value="1"/>
</dbReference>
<gene>
    <name evidence="5" type="ORF">FHR75_002888</name>
</gene>
<dbReference type="GO" id="GO:0003700">
    <property type="term" value="F:DNA-binding transcription factor activity"/>
    <property type="evidence" value="ECO:0007669"/>
    <property type="project" value="TreeGrafter"/>
</dbReference>
<sequence length="329" mass="33811">MGRVTSSDVARASGVSRTTVSYVLNAREGALISEATRERVKAAAAALGYAPSAAARTLRAGRSDLVVCVLPDWPTGPVVDSVLDHLADALAERGLALLVHHARDERPLSDLWPVVTPRAVVGLSAFTPEDERVMQQAGIEVVVVLQEEDPHRPGALTASQGGVGGLQVQHLAAAGHRRTGYAYPTDPRLAGFADLRLAGVVHRCADLGLPAPLVEPVSLDVASAVRAVTAWRRADPPVTAVAAYNDEVALAVLAGLRAEGLAVPGDVAVIGVDDVPAARLVTPALTTVSQAAEVQAGHLAAQVVDALDGGGNPPPDPGDVLGLVVRESA</sequence>
<dbReference type="InterPro" id="IPR028082">
    <property type="entry name" value="Peripla_BP_I"/>
</dbReference>
<dbReference type="SMART" id="SM00354">
    <property type="entry name" value="HTH_LACI"/>
    <property type="match status" value="1"/>
</dbReference>
<proteinExistence type="predicted"/>
<reference evidence="5 6" key="1">
    <citation type="submission" date="2020-08" db="EMBL/GenBank/DDBJ databases">
        <title>The Agave Microbiome: Exploring the role of microbial communities in plant adaptations to desert environments.</title>
        <authorList>
            <person name="Partida-Martinez L.P."/>
        </authorList>
    </citation>
    <scope>NUCLEOTIDE SEQUENCE [LARGE SCALE GENOMIC DNA]</scope>
    <source>
        <strain evidence="5 6">AS2.23</strain>
    </source>
</reference>
<keyword evidence="1" id="KW-0805">Transcription regulation</keyword>
<accession>A0A7W4XXL3</accession>
<dbReference type="Proteomes" id="UP000533269">
    <property type="component" value="Unassembled WGS sequence"/>
</dbReference>